<feature type="domain" description="Glycosyltransferase subfamily 4-like N-terminal" evidence="2">
    <location>
        <begin position="18"/>
        <end position="132"/>
    </location>
</feature>
<name>A0A6I3NBL6_9FIRM</name>
<feature type="domain" description="Glycosyl transferase family 1" evidence="1">
    <location>
        <begin position="190"/>
        <end position="308"/>
    </location>
</feature>
<dbReference type="PANTHER" id="PTHR12526:SF637">
    <property type="entry name" value="GLYCOSYLTRANSFERASE EPSF-RELATED"/>
    <property type="match status" value="1"/>
</dbReference>
<dbReference type="InterPro" id="IPR028098">
    <property type="entry name" value="Glyco_trans_4-like_N"/>
</dbReference>
<dbReference type="CDD" id="cd03812">
    <property type="entry name" value="GT4_CapH-like"/>
    <property type="match status" value="1"/>
</dbReference>
<sequence>MEKNKKIKVLHIIGSLKIGGAENIAMNFSRFINREKFQIDYLVFGEEIGEYEEEAKKLGCRVLRLAGPNEGYLNFYKNLKKILKVEKYDVVHSHTLLNNGIIMKAAHSARIRVRISHSHSTNSGRKEEGIYKLYKTIMFNCIKKYSTHYLACGLEAGNFLFGKVLFEKEGILINNGIPIEEYIFSTEKRKSIRSQLKIEDELIIGHIGRMAPVKNHLFLIKIFAELNKIESNSKLLIIGDGEIKTEIVQRVKEMNLQDKVIFLGIRRDISNLLQAMDVFVFPSLYEGFPLTLLEAQASSLQCLVADTISSEVKLTNSLTFASLCDSEIIWAKKILSKMNNNRVDNSQILIEKGFDIKSTMKNLEMIYES</sequence>
<gene>
    <name evidence="3" type="ORF">GMA64_10460</name>
</gene>
<dbReference type="InterPro" id="IPR001296">
    <property type="entry name" value="Glyco_trans_1"/>
</dbReference>
<dbReference type="Gene3D" id="3.40.50.2000">
    <property type="entry name" value="Glycogen Phosphorylase B"/>
    <property type="match status" value="2"/>
</dbReference>
<evidence type="ECO:0000259" key="2">
    <source>
        <dbReference type="Pfam" id="PF13439"/>
    </source>
</evidence>
<reference evidence="3" key="1">
    <citation type="journal article" date="2019" name="Nat. Med.">
        <title>A library of human gut bacterial isolates paired with longitudinal multiomics data enables mechanistic microbiome research.</title>
        <authorList>
            <person name="Poyet M."/>
            <person name="Groussin M."/>
            <person name="Gibbons S.M."/>
            <person name="Avila-Pacheco J."/>
            <person name="Jiang X."/>
            <person name="Kearney S.M."/>
            <person name="Perrotta A.R."/>
            <person name="Berdy B."/>
            <person name="Zhao S."/>
            <person name="Lieberman T.D."/>
            <person name="Swanson P.K."/>
            <person name="Smith M."/>
            <person name="Roesemann S."/>
            <person name="Alexander J.E."/>
            <person name="Rich S.A."/>
            <person name="Livny J."/>
            <person name="Vlamakis H."/>
            <person name="Clish C."/>
            <person name="Bullock K."/>
            <person name="Deik A."/>
            <person name="Scott J."/>
            <person name="Pierce K.A."/>
            <person name="Xavier R.J."/>
            <person name="Alm E.J."/>
        </authorList>
    </citation>
    <scope>NUCLEOTIDE SEQUENCE</scope>
    <source>
        <strain evidence="3">BIOML-A179</strain>
    </source>
</reference>
<evidence type="ECO:0000259" key="1">
    <source>
        <dbReference type="Pfam" id="PF00534"/>
    </source>
</evidence>
<dbReference type="Pfam" id="PF00534">
    <property type="entry name" value="Glycos_transf_1"/>
    <property type="match status" value="1"/>
</dbReference>
<protein>
    <submittedName>
        <fullName evidence="3">Glycosyltransferase</fullName>
    </submittedName>
</protein>
<dbReference type="Pfam" id="PF13439">
    <property type="entry name" value="Glyco_transf_4"/>
    <property type="match status" value="1"/>
</dbReference>
<comment type="caution">
    <text evidence="3">The sequence shown here is derived from an EMBL/GenBank/DDBJ whole genome shotgun (WGS) entry which is preliminary data.</text>
</comment>
<dbReference type="SUPFAM" id="SSF53756">
    <property type="entry name" value="UDP-Glycosyltransferase/glycogen phosphorylase"/>
    <property type="match status" value="1"/>
</dbReference>
<evidence type="ECO:0000313" key="3">
    <source>
        <dbReference type="EMBL" id="MTL94951.1"/>
    </source>
</evidence>
<dbReference type="RefSeq" id="WP_129821730.1">
    <property type="nucleotide sequence ID" value="NZ_RCYV01000024.1"/>
</dbReference>
<dbReference type="PANTHER" id="PTHR12526">
    <property type="entry name" value="GLYCOSYLTRANSFERASE"/>
    <property type="match status" value="1"/>
</dbReference>
<keyword evidence="3" id="KW-0808">Transferase</keyword>
<dbReference type="EMBL" id="WMQV01000027">
    <property type="protein sequence ID" value="MTL94951.1"/>
    <property type="molecule type" value="Genomic_DNA"/>
</dbReference>
<organism evidence="3">
    <name type="scientific">Turicibacter sanguinis</name>
    <dbReference type="NCBI Taxonomy" id="154288"/>
    <lineage>
        <taxon>Bacteria</taxon>
        <taxon>Bacillati</taxon>
        <taxon>Bacillota</taxon>
        <taxon>Erysipelotrichia</taxon>
        <taxon>Erysipelotrichales</taxon>
        <taxon>Turicibacteraceae</taxon>
        <taxon>Turicibacter</taxon>
    </lineage>
</organism>
<dbReference type="AlphaFoldDB" id="A0A6I3NBL6"/>
<dbReference type="GO" id="GO:0016757">
    <property type="term" value="F:glycosyltransferase activity"/>
    <property type="evidence" value="ECO:0007669"/>
    <property type="project" value="InterPro"/>
</dbReference>
<proteinExistence type="predicted"/>
<accession>A0A6I3NBL6</accession>